<evidence type="ECO:0000313" key="2">
    <source>
        <dbReference type="Proteomes" id="UP000599688"/>
    </source>
</evidence>
<dbReference type="Proteomes" id="UP000599688">
    <property type="component" value="Unassembled WGS sequence"/>
</dbReference>
<name>A0A917EBA1_9FLAO</name>
<accession>A0A917EBA1</accession>
<dbReference type="RefSeq" id="WP_188406469.1">
    <property type="nucleotide sequence ID" value="NZ_BMGL01000009.1"/>
</dbReference>
<evidence type="ECO:0000313" key="1">
    <source>
        <dbReference type="EMBL" id="GGE16801.1"/>
    </source>
</evidence>
<comment type="caution">
    <text evidence="1">The sequence shown here is derived from an EMBL/GenBank/DDBJ whole genome shotgun (WGS) entry which is preliminary data.</text>
</comment>
<reference evidence="1 2" key="1">
    <citation type="journal article" date="2014" name="Int. J. Syst. Evol. Microbiol.">
        <title>Complete genome sequence of Corynebacterium casei LMG S-19264T (=DSM 44701T), isolated from a smear-ripened cheese.</title>
        <authorList>
            <consortium name="US DOE Joint Genome Institute (JGI-PGF)"/>
            <person name="Walter F."/>
            <person name="Albersmeier A."/>
            <person name="Kalinowski J."/>
            <person name="Ruckert C."/>
        </authorList>
    </citation>
    <scope>NUCLEOTIDE SEQUENCE [LARGE SCALE GENOMIC DNA]</scope>
    <source>
        <strain evidence="1 2">CGMCC 1.12925</strain>
    </source>
</reference>
<protein>
    <submittedName>
        <fullName evidence="1">Uncharacterized protein</fullName>
    </submittedName>
</protein>
<dbReference type="EMBL" id="BMGL01000009">
    <property type="protein sequence ID" value="GGE16801.1"/>
    <property type="molecule type" value="Genomic_DNA"/>
</dbReference>
<dbReference type="AlphaFoldDB" id="A0A917EBA1"/>
<gene>
    <name evidence="1" type="ORF">GCM10010831_17630</name>
</gene>
<organism evidence="1 2">
    <name type="scientific">Psychroflexus salis</name>
    <dbReference type="NCBI Taxonomy" id="1526574"/>
    <lineage>
        <taxon>Bacteria</taxon>
        <taxon>Pseudomonadati</taxon>
        <taxon>Bacteroidota</taxon>
        <taxon>Flavobacteriia</taxon>
        <taxon>Flavobacteriales</taxon>
        <taxon>Flavobacteriaceae</taxon>
        <taxon>Psychroflexus</taxon>
    </lineage>
</organism>
<sequence>MFKSLFIQNLTTELLKGIKRAKFSIQLVLEEEELIKISSELIEISKKDYELELIVTSETSTKSIKTTNLLKRLVDAGVDVYWLIDDAEKEQTKSFGIIDKSYLIVKGNKLEFTSGEEVLNKFINELNFLQKKSEQISLFEGDILAHFETDKPFIYSNESIKLNWKVSNAHSVIINPNLGEVLSQGEHLLKINENTMFELIAKNNNSIIKRNIFVRVIKDSFVTYTVEVLDPIINDYVALTYQNNKHNEIGVYNGQELKISWECNFKGELFERNWGLLPAKGVHKCICNEDLVFKFNFQSITKNEITSFKFIRFESVMQKSKSPSSKNIKSKNLVRLFLKQLTSSIKKINGNEAKD</sequence>
<proteinExistence type="predicted"/>
<keyword evidence="2" id="KW-1185">Reference proteome</keyword>